<organism evidence="2 3">
    <name type="scientific">Solanum bulbocastanum</name>
    <name type="common">Wild potato</name>
    <dbReference type="NCBI Taxonomy" id="147425"/>
    <lineage>
        <taxon>Eukaryota</taxon>
        <taxon>Viridiplantae</taxon>
        <taxon>Streptophyta</taxon>
        <taxon>Embryophyta</taxon>
        <taxon>Tracheophyta</taxon>
        <taxon>Spermatophyta</taxon>
        <taxon>Magnoliopsida</taxon>
        <taxon>eudicotyledons</taxon>
        <taxon>Gunneridae</taxon>
        <taxon>Pentapetalae</taxon>
        <taxon>asterids</taxon>
        <taxon>lamiids</taxon>
        <taxon>Solanales</taxon>
        <taxon>Solanaceae</taxon>
        <taxon>Solanoideae</taxon>
        <taxon>Solaneae</taxon>
        <taxon>Solanum</taxon>
    </lineage>
</organism>
<reference evidence="2 3" key="1">
    <citation type="submission" date="2024-02" db="EMBL/GenBank/DDBJ databases">
        <title>de novo genome assembly of Solanum bulbocastanum strain 11H21.</title>
        <authorList>
            <person name="Hosaka A.J."/>
        </authorList>
    </citation>
    <scope>NUCLEOTIDE SEQUENCE [LARGE SCALE GENOMIC DNA]</scope>
    <source>
        <tissue evidence="2">Young leaves</tissue>
    </source>
</reference>
<comment type="caution">
    <text evidence="2">The sequence shown here is derived from an EMBL/GenBank/DDBJ whole genome shotgun (WGS) entry which is preliminary data.</text>
</comment>
<feature type="transmembrane region" description="Helical" evidence="1">
    <location>
        <begin position="53"/>
        <end position="76"/>
    </location>
</feature>
<evidence type="ECO:0000313" key="2">
    <source>
        <dbReference type="EMBL" id="KAK6798399.1"/>
    </source>
</evidence>
<feature type="transmembrane region" description="Helical" evidence="1">
    <location>
        <begin position="12"/>
        <end position="33"/>
    </location>
</feature>
<keyword evidence="1" id="KW-0812">Transmembrane</keyword>
<keyword evidence="1" id="KW-1133">Transmembrane helix</keyword>
<dbReference type="AlphaFoldDB" id="A0AAN8YLK6"/>
<keyword evidence="3" id="KW-1185">Reference proteome</keyword>
<accession>A0AAN8YLK6</accession>
<evidence type="ECO:0000256" key="1">
    <source>
        <dbReference type="SAM" id="Phobius"/>
    </source>
</evidence>
<keyword evidence="1" id="KW-0472">Membrane</keyword>
<name>A0AAN8YLK6_SOLBU</name>
<dbReference type="Proteomes" id="UP001371456">
    <property type="component" value="Unassembled WGS sequence"/>
</dbReference>
<gene>
    <name evidence="2" type="ORF">RDI58_006101</name>
</gene>
<evidence type="ECO:0000313" key="3">
    <source>
        <dbReference type="Proteomes" id="UP001371456"/>
    </source>
</evidence>
<sequence>MKHQSWRWVLDLVYIITVASIWIAASFVVQSNVNADKYGTFLFWRNKKNQRRLFFLMTMLKQANWLLLMGVNKLLIQMLIWVWMQKGIGYALE</sequence>
<proteinExistence type="predicted"/>
<dbReference type="EMBL" id="JBANQN010000002">
    <property type="protein sequence ID" value="KAK6798399.1"/>
    <property type="molecule type" value="Genomic_DNA"/>
</dbReference>
<protein>
    <submittedName>
        <fullName evidence="2">Uncharacterized protein</fullName>
    </submittedName>
</protein>